<dbReference type="PANTHER" id="PTHR48182:SF2">
    <property type="entry name" value="PROTEIN SERAC1"/>
    <property type="match status" value="1"/>
</dbReference>
<evidence type="ECO:0000256" key="2">
    <source>
        <dbReference type="ARBA" id="ARBA00004240"/>
    </source>
</evidence>
<dbReference type="InterPro" id="IPR029058">
    <property type="entry name" value="AB_hydrolase_fold"/>
</dbReference>
<reference evidence="8 9" key="1">
    <citation type="submission" date="2018-12" db="EMBL/GenBank/DDBJ databases">
        <title>Draft genome sequence of Xylaria grammica IHI A82.</title>
        <authorList>
            <person name="Buettner E."/>
            <person name="Kellner H."/>
        </authorList>
    </citation>
    <scope>NUCLEOTIDE SEQUENCE [LARGE SCALE GENOMIC DNA]</scope>
    <source>
        <strain evidence="8 9">IHI A82</strain>
    </source>
</reference>
<evidence type="ECO:0000256" key="1">
    <source>
        <dbReference type="ARBA" id="ARBA00004173"/>
    </source>
</evidence>
<dbReference type="SUPFAM" id="SSF53474">
    <property type="entry name" value="alpha/beta-Hydrolases"/>
    <property type="match status" value="1"/>
</dbReference>
<name>A0A439CNT3_9PEZI</name>
<keyword evidence="5" id="KW-0496">Mitochondrion</keyword>
<evidence type="ECO:0000256" key="3">
    <source>
        <dbReference type="ARBA" id="ARBA00004370"/>
    </source>
</evidence>
<evidence type="ECO:0000313" key="8">
    <source>
        <dbReference type="EMBL" id="RWA03796.1"/>
    </source>
</evidence>
<evidence type="ECO:0000256" key="5">
    <source>
        <dbReference type="ARBA" id="ARBA00023128"/>
    </source>
</evidence>
<evidence type="ECO:0000256" key="6">
    <source>
        <dbReference type="ARBA" id="ARBA00023136"/>
    </source>
</evidence>
<dbReference type="PANTHER" id="PTHR48182">
    <property type="entry name" value="PROTEIN SERAC1"/>
    <property type="match status" value="1"/>
</dbReference>
<gene>
    <name evidence="8" type="ORF">EKO27_g11309</name>
</gene>
<keyword evidence="9" id="KW-1185">Reference proteome</keyword>
<evidence type="ECO:0000256" key="4">
    <source>
        <dbReference type="ARBA" id="ARBA00022824"/>
    </source>
</evidence>
<dbReference type="Pfam" id="PF12697">
    <property type="entry name" value="Abhydrolase_6"/>
    <property type="match status" value="1"/>
</dbReference>
<accession>A0A439CNT3</accession>
<comment type="caution">
    <text evidence="8">The sequence shown here is derived from an EMBL/GenBank/DDBJ whole genome shotgun (WGS) entry which is preliminary data.</text>
</comment>
<evidence type="ECO:0000259" key="7">
    <source>
        <dbReference type="Pfam" id="PF12697"/>
    </source>
</evidence>
<protein>
    <recommendedName>
        <fullName evidence="7">AB hydrolase-1 domain-containing protein</fullName>
    </recommendedName>
</protein>
<dbReference type="Gene3D" id="3.40.50.1820">
    <property type="entry name" value="alpha/beta hydrolase"/>
    <property type="match status" value="1"/>
</dbReference>
<dbReference type="GO" id="GO:0005739">
    <property type="term" value="C:mitochondrion"/>
    <property type="evidence" value="ECO:0007669"/>
    <property type="project" value="UniProtKB-SubCell"/>
</dbReference>
<dbReference type="InterPro" id="IPR052374">
    <property type="entry name" value="SERAC1"/>
</dbReference>
<keyword evidence="4" id="KW-0256">Endoplasmic reticulum</keyword>
<dbReference type="AlphaFoldDB" id="A0A439CNT3"/>
<organism evidence="8 9">
    <name type="scientific">Xylaria grammica</name>
    <dbReference type="NCBI Taxonomy" id="363999"/>
    <lineage>
        <taxon>Eukaryota</taxon>
        <taxon>Fungi</taxon>
        <taxon>Dikarya</taxon>
        <taxon>Ascomycota</taxon>
        <taxon>Pezizomycotina</taxon>
        <taxon>Sordariomycetes</taxon>
        <taxon>Xylariomycetidae</taxon>
        <taxon>Xylariales</taxon>
        <taxon>Xylariaceae</taxon>
        <taxon>Xylaria</taxon>
    </lineage>
</organism>
<evidence type="ECO:0000313" key="9">
    <source>
        <dbReference type="Proteomes" id="UP000286045"/>
    </source>
</evidence>
<keyword evidence="6" id="KW-0472">Membrane</keyword>
<feature type="domain" description="AB hydrolase-1" evidence="7">
    <location>
        <begin position="19"/>
        <end position="164"/>
    </location>
</feature>
<comment type="subcellular location">
    <subcellularLocation>
        <location evidence="2">Endoplasmic reticulum</location>
    </subcellularLocation>
    <subcellularLocation>
        <location evidence="3">Membrane</location>
    </subcellularLocation>
    <subcellularLocation>
        <location evidence="1">Mitochondrion</location>
    </subcellularLocation>
</comment>
<dbReference type="Proteomes" id="UP000286045">
    <property type="component" value="Unassembled WGS sequence"/>
</dbReference>
<dbReference type="InterPro" id="IPR000073">
    <property type="entry name" value="AB_hydrolase_1"/>
</dbReference>
<dbReference type="EMBL" id="RYZI01000699">
    <property type="protein sequence ID" value="RWA03796.1"/>
    <property type="molecule type" value="Genomic_DNA"/>
</dbReference>
<sequence>MTTYGLIPVHDSNDAKVDIVFLHGLRGDISKTWTKDGVVWPRDLLPKDVPESRVFLFGYDSAIMHLDQSSVTKTEIHSDANDLCAKLADKRSATGTENRPIIFVAHSLGGLVAAQVLVHGEQMDEGSAAKAVAKNLRGLIFLGTPFRGSSSARPVEIARKILALFGANTQEHTLKLLGVDSDRLDELTRAFSELLNKRRMSKEAEDRIEALFCYETLPTKSKSGLSILSVQIVEPYSAQLPGCGDATPIRASHVDICKFATSREEGYEVVISRIRKMMLSPGFKPPKGSNVIQVLGKAVNVSNGHININGGQTNNL</sequence>
<proteinExistence type="predicted"/>
<dbReference type="GO" id="GO:0005783">
    <property type="term" value="C:endoplasmic reticulum"/>
    <property type="evidence" value="ECO:0007669"/>
    <property type="project" value="UniProtKB-SubCell"/>
</dbReference>
<dbReference type="GO" id="GO:0016020">
    <property type="term" value="C:membrane"/>
    <property type="evidence" value="ECO:0007669"/>
    <property type="project" value="UniProtKB-SubCell"/>
</dbReference>